<dbReference type="Gene3D" id="3.40.50.720">
    <property type="entry name" value="NAD(P)-binding Rossmann-like Domain"/>
    <property type="match status" value="1"/>
</dbReference>
<comment type="caution">
    <text evidence="6">The sequence shown here is derived from an EMBL/GenBank/DDBJ whole genome shotgun (WGS) entry which is preliminary data.</text>
</comment>
<evidence type="ECO:0000313" key="7">
    <source>
        <dbReference type="Proteomes" id="UP000321234"/>
    </source>
</evidence>
<dbReference type="InterPro" id="IPR055170">
    <property type="entry name" value="GFO_IDH_MocA-like_dom"/>
</dbReference>
<keyword evidence="2" id="KW-0560">Oxidoreductase</keyword>
<keyword evidence="7" id="KW-1185">Reference proteome</keyword>
<dbReference type="InterPro" id="IPR051317">
    <property type="entry name" value="Gfo/Idh/MocA_oxidoreduct"/>
</dbReference>
<evidence type="ECO:0000256" key="3">
    <source>
        <dbReference type="SAM" id="MobiDB-lite"/>
    </source>
</evidence>
<comment type="similarity">
    <text evidence="1">Belongs to the Gfo/Idh/MocA family.</text>
</comment>
<dbReference type="GO" id="GO:0016491">
    <property type="term" value="F:oxidoreductase activity"/>
    <property type="evidence" value="ECO:0007669"/>
    <property type="project" value="UniProtKB-KW"/>
</dbReference>
<dbReference type="GO" id="GO:0000166">
    <property type="term" value="F:nucleotide binding"/>
    <property type="evidence" value="ECO:0007669"/>
    <property type="project" value="InterPro"/>
</dbReference>
<dbReference type="Gene3D" id="3.30.360.10">
    <property type="entry name" value="Dihydrodipicolinate Reductase, domain 2"/>
    <property type="match status" value="1"/>
</dbReference>
<feature type="region of interest" description="Disordered" evidence="3">
    <location>
        <begin position="234"/>
        <end position="265"/>
    </location>
</feature>
<dbReference type="Pfam" id="PF01408">
    <property type="entry name" value="GFO_IDH_MocA"/>
    <property type="match status" value="1"/>
</dbReference>
<dbReference type="SUPFAM" id="SSF55347">
    <property type="entry name" value="Glyceraldehyde-3-phosphate dehydrogenase-like, C-terminal domain"/>
    <property type="match status" value="1"/>
</dbReference>
<gene>
    <name evidence="6" type="ORF">FMM08_14815</name>
</gene>
<accession>A0A5C8ZDQ1</accession>
<dbReference type="OrthoDB" id="179913at2"/>
<organism evidence="6 7">
    <name type="scientific">Quadrisphaera setariae</name>
    <dbReference type="NCBI Taxonomy" id="2593304"/>
    <lineage>
        <taxon>Bacteria</taxon>
        <taxon>Bacillati</taxon>
        <taxon>Actinomycetota</taxon>
        <taxon>Actinomycetes</taxon>
        <taxon>Kineosporiales</taxon>
        <taxon>Kineosporiaceae</taxon>
        <taxon>Quadrisphaera</taxon>
    </lineage>
</organism>
<evidence type="ECO:0000256" key="2">
    <source>
        <dbReference type="ARBA" id="ARBA00023002"/>
    </source>
</evidence>
<name>A0A5C8ZDQ1_9ACTN</name>
<dbReference type="Pfam" id="PF22725">
    <property type="entry name" value="GFO_IDH_MocA_C3"/>
    <property type="match status" value="1"/>
</dbReference>
<dbReference type="Proteomes" id="UP000321234">
    <property type="component" value="Unassembled WGS sequence"/>
</dbReference>
<dbReference type="EMBL" id="VKAC01000008">
    <property type="protein sequence ID" value="TXR55624.1"/>
    <property type="molecule type" value="Genomic_DNA"/>
</dbReference>
<dbReference type="InterPro" id="IPR000683">
    <property type="entry name" value="Gfo/Idh/MocA-like_OxRdtase_N"/>
</dbReference>
<dbReference type="PANTHER" id="PTHR43708">
    <property type="entry name" value="CONSERVED EXPRESSED OXIDOREDUCTASE (EUROFUNG)"/>
    <property type="match status" value="1"/>
</dbReference>
<feature type="domain" description="GFO/IDH/MocA-like oxidoreductase" evidence="5">
    <location>
        <begin position="134"/>
        <end position="249"/>
    </location>
</feature>
<feature type="domain" description="Gfo/Idh/MocA-like oxidoreductase N-terminal" evidence="4">
    <location>
        <begin position="1"/>
        <end position="120"/>
    </location>
</feature>
<dbReference type="SUPFAM" id="SSF51735">
    <property type="entry name" value="NAD(P)-binding Rossmann-fold domains"/>
    <property type="match status" value="1"/>
</dbReference>
<proteinExistence type="inferred from homology"/>
<sequence length="354" mass="37108">MVGAGWVARQHAAGIAAVCGGRADVVAVCDPDPAAREAFAAQHPGVEPFASVEDLLDRAGGGAGVDVLLVLTPPAVRDEVVDPALDRGVALLVEKPFAGSGAHAAELVRRAEAARVPLAVSQNFRWYPEQAWLAAALRAEELGPLHLLEHRSFQDRPQAPGVWRAEQERLEMAIFSVHLIDRLQWLAPSPPRTVSALTRRDPASGLPGEQLAALLVSFDDGLVATMTSSWRARGLPTQQLRADGEHGSARTSREHPMAGPASGQLQLRGGEVRSSSFVDAGPVTRAHLSYGSSTAALLDALDAGVEPAHSGRDNLRTMGIMDAAYLSASRGGTAVDVTEALGGEALAGPGAVWR</sequence>
<evidence type="ECO:0000259" key="4">
    <source>
        <dbReference type="Pfam" id="PF01408"/>
    </source>
</evidence>
<dbReference type="PANTHER" id="PTHR43708:SF5">
    <property type="entry name" value="CONSERVED EXPRESSED OXIDOREDUCTASE (EUROFUNG)-RELATED"/>
    <property type="match status" value="1"/>
</dbReference>
<feature type="compositionally biased region" description="Basic and acidic residues" evidence="3">
    <location>
        <begin position="242"/>
        <end position="256"/>
    </location>
</feature>
<protein>
    <submittedName>
        <fullName evidence="6">Gfo/Idh/MocA family oxidoreductase</fullName>
    </submittedName>
</protein>
<dbReference type="AlphaFoldDB" id="A0A5C8ZDQ1"/>
<evidence type="ECO:0000313" key="6">
    <source>
        <dbReference type="EMBL" id="TXR55624.1"/>
    </source>
</evidence>
<evidence type="ECO:0000259" key="5">
    <source>
        <dbReference type="Pfam" id="PF22725"/>
    </source>
</evidence>
<evidence type="ECO:0000256" key="1">
    <source>
        <dbReference type="ARBA" id="ARBA00010928"/>
    </source>
</evidence>
<reference evidence="6 7" key="1">
    <citation type="submission" date="2019-07" db="EMBL/GenBank/DDBJ databases">
        <title>Quadrisphaera sp. strain DD2A genome sequencing and assembly.</title>
        <authorList>
            <person name="Kim I."/>
        </authorList>
    </citation>
    <scope>NUCLEOTIDE SEQUENCE [LARGE SCALE GENOMIC DNA]</scope>
    <source>
        <strain evidence="6 7">DD2A</strain>
    </source>
</reference>
<dbReference type="InterPro" id="IPR036291">
    <property type="entry name" value="NAD(P)-bd_dom_sf"/>
</dbReference>